<accession>A0A7R9LV05</accession>
<dbReference type="PANTHER" id="PTHR42808:SF3">
    <property type="entry name" value="HYDROXYSTEROID DEHYDROGENASE-LIKE PROTEIN 2"/>
    <property type="match status" value="1"/>
</dbReference>
<dbReference type="FunFam" id="3.30.420.40:FF:000058">
    <property type="entry name" value="Putative actin-related protein 5"/>
    <property type="match status" value="1"/>
</dbReference>
<keyword evidence="16" id="KW-0206">Cytoskeleton</keyword>
<keyword evidence="12" id="KW-0805">Transcription regulation</keyword>
<dbReference type="Pfam" id="PF00022">
    <property type="entry name" value="Actin"/>
    <property type="match status" value="1"/>
</dbReference>
<dbReference type="CDD" id="cd09762">
    <property type="entry name" value="HSDL2_SDR_c"/>
    <property type="match status" value="1"/>
</dbReference>
<keyword evidence="21" id="KW-1185">Reference proteome</keyword>
<keyword evidence="11" id="KW-0560">Oxidoreductase</keyword>
<evidence type="ECO:0000313" key="21">
    <source>
        <dbReference type="Proteomes" id="UP000728032"/>
    </source>
</evidence>
<dbReference type="Gene3D" id="3.40.50.720">
    <property type="entry name" value="NAD(P)-binding Rossmann-like Domain"/>
    <property type="match status" value="1"/>
</dbReference>
<dbReference type="EMBL" id="OC917871">
    <property type="protein sequence ID" value="CAD7648178.1"/>
    <property type="molecule type" value="Genomic_DNA"/>
</dbReference>
<dbReference type="InterPro" id="IPR043129">
    <property type="entry name" value="ATPase_NBD"/>
</dbReference>
<dbReference type="InterPro" id="IPR036291">
    <property type="entry name" value="NAD(P)-bd_dom_sf"/>
</dbReference>
<dbReference type="InterPro" id="IPR002347">
    <property type="entry name" value="SDR_fam"/>
</dbReference>
<name>A0A7R9LV05_9ACAR</name>
<evidence type="ECO:0000256" key="4">
    <source>
        <dbReference type="ARBA" id="ARBA00004496"/>
    </source>
</evidence>
<dbReference type="GO" id="GO:0016491">
    <property type="term" value="F:oxidoreductase activity"/>
    <property type="evidence" value="ECO:0007669"/>
    <property type="project" value="UniProtKB-KW"/>
</dbReference>
<evidence type="ECO:0000256" key="9">
    <source>
        <dbReference type="ARBA" id="ARBA00022857"/>
    </source>
</evidence>
<evidence type="ECO:0000256" key="13">
    <source>
        <dbReference type="ARBA" id="ARBA00023128"/>
    </source>
</evidence>
<dbReference type="FunFam" id="3.90.640.10:FF:000009">
    <property type="entry name" value="Actin-like 6A, isoform CRA_a"/>
    <property type="match status" value="1"/>
</dbReference>
<dbReference type="GO" id="GO:0007399">
    <property type="term" value="P:nervous system development"/>
    <property type="evidence" value="ECO:0007669"/>
    <property type="project" value="UniProtKB-KW"/>
</dbReference>
<keyword evidence="9" id="KW-0521">NADP</keyword>
<dbReference type="InterPro" id="IPR004000">
    <property type="entry name" value="Actin"/>
</dbReference>
<dbReference type="GO" id="GO:0005739">
    <property type="term" value="C:mitochondrion"/>
    <property type="evidence" value="ECO:0007669"/>
    <property type="project" value="UniProtKB-SubCell"/>
</dbReference>
<evidence type="ECO:0000256" key="5">
    <source>
        <dbReference type="ARBA" id="ARBA00006484"/>
    </source>
</evidence>
<dbReference type="GO" id="GO:0005634">
    <property type="term" value="C:nucleus"/>
    <property type="evidence" value="ECO:0007669"/>
    <property type="project" value="UniProtKB-SubCell"/>
</dbReference>
<dbReference type="Pfam" id="PF00106">
    <property type="entry name" value="adh_short"/>
    <property type="match status" value="1"/>
</dbReference>
<keyword evidence="13" id="KW-0496">Mitochondrion</keyword>
<dbReference type="GO" id="GO:0006325">
    <property type="term" value="P:chromatin organization"/>
    <property type="evidence" value="ECO:0007669"/>
    <property type="project" value="UniProtKB-KW"/>
</dbReference>
<keyword evidence="15" id="KW-0804">Transcription</keyword>
<dbReference type="SMART" id="SM00268">
    <property type="entry name" value="ACTIN"/>
    <property type="match status" value="1"/>
</dbReference>
<gene>
    <name evidence="20" type="ORF">ONB1V03_LOCUS6627</name>
</gene>
<evidence type="ECO:0000256" key="17">
    <source>
        <dbReference type="ARBA" id="ARBA00023242"/>
    </source>
</evidence>
<dbReference type="Gene3D" id="3.90.640.10">
    <property type="entry name" value="Actin, Chain A, domain 4"/>
    <property type="match status" value="1"/>
</dbReference>
<sequence>MSGGVYGGDEVGALVFDVGHYSFRGGYAGEDSPKTEIPTMVGVINELVECNAMEMDGTPGMTKKHFIDTTSIHSPRKGMEMTTFLKDGMIEDWDLFEKIMDYVYKKHLKSDSLLHPVLFSEAPWNIRAKREKLTEIMFEKYGIPAFFLVKNAVLAAFANGKATGIVLDSGASQTSAVPVHDGYVIQQAIVKSPLAGDFMTLQSRNYFDEHNVEIVPYYAVAAKEVVKEGEPAKWTRRSTIPDGLTKSWTNYMAKGVLQDFQASVLQVSDSPYDKETAENMPTVHYEFPNGYNQDFGSERFLIPEALFDTSNIKGISASVMGMSQIVTTSVGMCDIDMRPSLYGSVITTGGNTLIQGFTDRLNRDLTTKTPPSMRLKVLSTNSTVERRYGAWIGGSILASLGTFQQMWISKQEYEEGGKAQVDRNEVIDRQTVHSYIRKRHSFSEHFSTCLPFNCLFTCVDSVVIAMLNTGVFAGKTVFISGGSRGIGKAIALKVAKDGANVVIAAKTVDKHPKLEGTIYSAAEEVESVGGKCLPIQCDLRDEESVKSAFEKTIKQFGGLDILVNNASAISLTGTEQTSMKKYDLMHSINTRGTYMASKYAIPHLKKASNPHILNLSPPLVMTAKWFENHVAYTMAKYGMSMCVLGMASEFKPDGIAVNALWPRTAIWTAAMSMIGAGDPGMANSCRKVDILADSAYGILSKNSKSFSGNFVIDED</sequence>
<dbReference type="InterPro" id="IPR051935">
    <property type="entry name" value="HSDL2"/>
</dbReference>
<keyword evidence="14" id="KW-0576">Peroxisome</keyword>
<organism evidence="20">
    <name type="scientific">Oppiella nova</name>
    <dbReference type="NCBI Taxonomy" id="334625"/>
    <lineage>
        <taxon>Eukaryota</taxon>
        <taxon>Metazoa</taxon>
        <taxon>Ecdysozoa</taxon>
        <taxon>Arthropoda</taxon>
        <taxon>Chelicerata</taxon>
        <taxon>Arachnida</taxon>
        <taxon>Acari</taxon>
        <taxon>Acariformes</taxon>
        <taxon>Sarcoptiformes</taxon>
        <taxon>Oribatida</taxon>
        <taxon>Brachypylina</taxon>
        <taxon>Oppioidea</taxon>
        <taxon>Oppiidae</taxon>
        <taxon>Oppiella</taxon>
    </lineage>
</organism>
<keyword evidence="7" id="KW-0963">Cytoplasm</keyword>
<reference evidence="20" key="1">
    <citation type="submission" date="2020-11" db="EMBL/GenBank/DDBJ databases">
        <authorList>
            <person name="Tran Van P."/>
        </authorList>
    </citation>
    <scope>NUCLEOTIDE SEQUENCE</scope>
</reference>
<evidence type="ECO:0000256" key="3">
    <source>
        <dbReference type="ARBA" id="ARBA00004275"/>
    </source>
</evidence>
<evidence type="ECO:0000313" key="20">
    <source>
        <dbReference type="EMBL" id="CAD7648178.1"/>
    </source>
</evidence>
<dbReference type="FunFam" id="3.30.420.40:FF:000375">
    <property type="entry name" value="Actin-related protein 8"/>
    <property type="match status" value="1"/>
</dbReference>
<keyword evidence="10" id="KW-0524">Neurogenesis</keyword>
<comment type="similarity">
    <text evidence="5">Belongs to the short-chain dehydrogenases/reductases (SDR) family.</text>
</comment>
<evidence type="ECO:0000256" key="12">
    <source>
        <dbReference type="ARBA" id="ARBA00023015"/>
    </source>
</evidence>
<dbReference type="Proteomes" id="UP000728032">
    <property type="component" value="Unassembled WGS sequence"/>
</dbReference>
<evidence type="ECO:0000256" key="11">
    <source>
        <dbReference type="ARBA" id="ARBA00023002"/>
    </source>
</evidence>
<dbReference type="CDD" id="cd13395">
    <property type="entry name" value="ASKHA_NBD_Arp4_ACTL6-like"/>
    <property type="match status" value="1"/>
</dbReference>
<keyword evidence="17" id="KW-0539">Nucleus</keyword>
<protein>
    <recommendedName>
        <fullName evidence="18">Hydroxysteroid dehydrogenase-like protein 2</fullName>
    </recommendedName>
</protein>
<feature type="non-terminal residue" evidence="20">
    <location>
        <position position="715"/>
    </location>
</feature>
<evidence type="ECO:0000256" key="10">
    <source>
        <dbReference type="ARBA" id="ARBA00022902"/>
    </source>
</evidence>
<comment type="similarity">
    <text evidence="6 19">Belongs to the actin family.</text>
</comment>
<dbReference type="PROSITE" id="PS00432">
    <property type="entry name" value="ACTINS_2"/>
    <property type="match status" value="1"/>
</dbReference>
<dbReference type="OrthoDB" id="5132116at2759"/>
<evidence type="ECO:0000256" key="18">
    <source>
        <dbReference type="ARBA" id="ARBA00040243"/>
    </source>
</evidence>
<evidence type="ECO:0000256" key="19">
    <source>
        <dbReference type="RuleBase" id="RU000487"/>
    </source>
</evidence>
<evidence type="ECO:0000256" key="6">
    <source>
        <dbReference type="ARBA" id="ARBA00006752"/>
    </source>
</evidence>
<evidence type="ECO:0000256" key="15">
    <source>
        <dbReference type="ARBA" id="ARBA00023163"/>
    </source>
</evidence>
<evidence type="ECO:0000256" key="16">
    <source>
        <dbReference type="ARBA" id="ARBA00023212"/>
    </source>
</evidence>
<evidence type="ECO:0000256" key="14">
    <source>
        <dbReference type="ARBA" id="ARBA00023140"/>
    </source>
</evidence>
<proteinExistence type="inferred from homology"/>
<dbReference type="Gene3D" id="2.30.36.70">
    <property type="entry name" value="Actin, Chain A, domain 2"/>
    <property type="match status" value="1"/>
</dbReference>
<dbReference type="FunFam" id="3.40.50.720:FF:000301">
    <property type="entry name" value="Hydroxysteroid dehydrogenase like 2"/>
    <property type="match status" value="1"/>
</dbReference>
<dbReference type="PANTHER" id="PTHR42808">
    <property type="entry name" value="HYDROXYSTEROID DEHYDROGENASE-LIKE PROTEIN 2"/>
    <property type="match status" value="1"/>
</dbReference>
<dbReference type="EMBL" id="CAJPVJ010003046">
    <property type="protein sequence ID" value="CAG2167115.1"/>
    <property type="molecule type" value="Genomic_DNA"/>
</dbReference>
<evidence type="ECO:0000256" key="8">
    <source>
        <dbReference type="ARBA" id="ARBA00022853"/>
    </source>
</evidence>
<dbReference type="Gene3D" id="3.30.420.40">
    <property type="match status" value="2"/>
</dbReference>
<dbReference type="SUPFAM" id="SSF53067">
    <property type="entry name" value="Actin-like ATPase domain"/>
    <property type="match status" value="2"/>
</dbReference>
<dbReference type="NCBIfam" id="NF006133">
    <property type="entry name" value="PRK08278.1"/>
    <property type="match status" value="1"/>
</dbReference>
<comment type="subcellular location">
    <subcellularLocation>
        <location evidence="4">Cytoplasm</location>
    </subcellularLocation>
    <subcellularLocation>
        <location evidence="2">Mitochondrion</location>
    </subcellularLocation>
    <subcellularLocation>
        <location evidence="1">Nucleus</location>
    </subcellularLocation>
    <subcellularLocation>
        <location evidence="3">Peroxisome</location>
    </subcellularLocation>
</comment>
<evidence type="ECO:0000256" key="7">
    <source>
        <dbReference type="ARBA" id="ARBA00022490"/>
    </source>
</evidence>
<dbReference type="InterPro" id="IPR004001">
    <property type="entry name" value="Actin_CS"/>
</dbReference>
<dbReference type="PRINTS" id="PR00081">
    <property type="entry name" value="GDHRDH"/>
</dbReference>
<dbReference type="SUPFAM" id="SSF51735">
    <property type="entry name" value="NAD(P)-binding Rossmann-fold domains"/>
    <property type="match status" value="1"/>
</dbReference>
<keyword evidence="8" id="KW-0156">Chromatin regulator</keyword>
<dbReference type="AlphaFoldDB" id="A0A7R9LV05"/>
<dbReference type="GO" id="GO:0005777">
    <property type="term" value="C:peroxisome"/>
    <property type="evidence" value="ECO:0007669"/>
    <property type="project" value="UniProtKB-SubCell"/>
</dbReference>
<evidence type="ECO:0000256" key="2">
    <source>
        <dbReference type="ARBA" id="ARBA00004173"/>
    </source>
</evidence>
<evidence type="ECO:0000256" key="1">
    <source>
        <dbReference type="ARBA" id="ARBA00004123"/>
    </source>
</evidence>
<dbReference type="FunFam" id="3.30.420.40:FF:000050">
    <property type="entry name" value="Actin, alpha skeletal muscle"/>
    <property type="match status" value="1"/>
</dbReference>